<dbReference type="GO" id="GO:0003676">
    <property type="term" value="F:nucleic acid binding"/>
    <property type="evidence" value="ECO:0007669"/>
    <property type="project" value="InterPro"/>
</dbReference>
<feature type="compositionally biased region" description="Basic and acidic residues" evidence="1">
    <location>
        <begin position="1"/>
        <end position="24"/>
    </location>
</feature>
<feature type="region of interest" description="Disordered" evidence="1">
    <location>
        <begin position="1"/>
        <end position="30"/>
    </location>
</feature>
<organism evidence="2 3">
    <name type="scientific">Carnegiea gigantea</name>
    <dbReference type="NCBI Taxonomy" id="171969"/>
    <lineage>
        <taxon>Eukaryota</taxon>
        <taxon>Viridiplantae</taxon>
        <taxon>Streptophyta</taxon>
        <taxon>Embryophyta</taxon>
        <taxon>Tracheophyta</taxon>
        <taxon>Spermatophyta</taxon>
        <taxon>Magnoliopsida</taxon>
        <taxon>eudicotyledons</taxon>
        <taxon>Gunneridae</taxon>
        <taxon>Pentapetalae</taxon>
        <taxon>Caryophyllales</taxon>
        <taxon>Cactineae</taxon>
        <taxon>Cactaceae</taxon>
        <taxon>Cactoideae</taxon>
        <taxon>Echinocereeae</taxon>
        <taxon>Carnegiea</taxon>
    </lineage>
</organism>
<dbReference type="SUPFAM" id="SSF54928">
    <property type="entry name" value="RNA-binding domain, RBD"/>
    <property type="match status" value="1"/>
</dbReference>
<reference evidence="2" key="1">
    <citation type="submission" date="2022-04" db="EMBL/GenBank/DDBJ databases">
        <title>Carnegiea gigantea Genome sequencing and assembly v2.</title>
        <authorList>
            <person name="Copetti D."/>
            <person name="Sanderson M.J."/>
            <person name="Burquez A."/>
            <person name="Wojciechowski M.F."/>
        </authorList>
    </citation>
    <scope>NUCLEOTIDE SEQUENCE</scope>
    <source>
        <strain evidence="2">SGP5-SGP5p</strain>
        <tissue evidence="2">Aerial part</tissue>
    </source>
</reference>
<keyword evidence="3" id="KW-1185">Reference proteome</keyword>
<accession>A0A9Q1H012</accession>
<evidence type="ECO:0000256" key="1">
    <source>
        <dbReference type="SAM" id="MobiDB-lite"/>
    </source>
</evidence>
<dbReference type="EMBL" id="JAKOGI010001042">
    <property type="protein sequence ID" value="KAJ8428190.1"/>
    <property type="molecule type" value="Genomic_DNA"/>
</dbReference>
<proteinExistence type="predicted"/>
<dbReference type="Proteomes" id="UP001153076">
    <property type="component" value="Unassembled WGS sequence"/>
</dbReference>
<feature type="region of interest" description="Disordered" evidence="1">
    <location>
        <begin position="485"/>
        <end position="517"/>
    </location>
</feature>
<name>A0A9Q1H012_9CARY</name>
<dbReference type="InterPro" id="IPR012677">
    <property type="entry name" value="Nucleotide-bd_a/b_plait_sf"/>
</dbReference>
<gene>
    <name evidence="2" type="ORF">Cgig2_033128</name>
</gene>
<feature type="compositionally biased region" description="Basic residues" evidence="1">
    <location>
        <begin position="491"/>
        <end position="502"/>
    </location>
</feature>
<dbReference type="InterPro" id="IPR035979">
    <property type="entry name" value="RBD_domain_sf"/>
</dbReference>
<evidence type="ECO:0000313" key="3">
    <source>
        <dbReference type="Proteomes" id="UP001153076"/>
    </source>
</evidence>
<protein>
    <recommendedName>
        <fullName evidence="4">RRM domain-containing protein</fullName>
    </recommendedName>
</protein>
<comment type="caution">
    <text evidence="2">The sequence shown here is derived from an EMBL/GenBank/DDBJ whole genome shotgun (WGS) entry which is preliminary data.</text>
</comment>
<dbReference type="AlphaFoldDB" id="A0A9Q1H012"/>
<dbReference type="CDD" id="cd00590">
    <property type="entry name" value="RRM_SF"/>
    <property type="match status" value="1"/>
</dbReference>
<dbReference type="Gene3D" id="3.30.70.330">
    <property type="match status" value="1"/>
</dbReference>
<evidence type="ECO:0008006" key="4">
    <source>
        <dbReference type="Google" id="ProtNLM"/>
    </source>
</evidence>
<sequence length="517" mass="59469">MSKRERALKSQSRMPDREKPEQKGHNVGQREFPIFVNNIPEEIDQYGLKGIFQKAGRICDVYIPHRRTRRAKLRGRRIAVAMAKFEQNDKTRRKQRIHRQQSKLVWGRKENQHRVEAEGNHTKQTQVIHRWTKTVTGEINSDFEEWLRRSLLCTTEVPRDLATLSSAILSGYGQCTKICALSSFKYILTYPTEVLMEEALNNHEELDVWFHDIQRWSSYDTCKTRNIWLEVYGVPPRGGYWENFKWIGELWGKLITLGKPIFRTDSFESMKVFIATEIGSATHQYIPVHRKNSEVHESTSQPLGFEDIEEDQADEYCNNMHSPPARKGANEVVLVSPDMEFSSYYNNRHSPHSRIVANEVVQESLDMEFSSNLNCVNQKSQHNSSDSPNARTKTANFSNNGYSDEVLKISQHSKSLGVVMSYPPPGIVTEGIIDANEMEAAYKPNDWEKEVQPMGEDECTSPLIGELEPPPGFEKVSKLIKDQRNLENKNQKLKPNLKRHAKSVQTSKSTNNSSESL</sequence>
<feature type="region of interest" description="Disordered" evidence="1">
    <location>
        <begin position="377"/>
        <end position="399"/>
    </location>
</feature>
<feature type="compositionally biased region" description="Polar residues" evidence="1">
    <location>
        <begin position="503"/>
        <end position="517"/>
    </location>
</feature>
<evidence type="ECO:0000313" key="2">
    <source>
        <dbReference type="EMBL" id="KAJ8428190.1"/>
    </source>
</evidence>